<comment type="caution">
    <text evidence="2">The sequence shown here is derived from an EMBL/GenBank/DDBJ whole genome shotgun (WGS) entry which is preliminary data.</text>
</comment>
<protein>
    <submittedName>
        <fullName evidence="2">Uncharacterized protein</fullName>
    </submittedName>
</protein>
<dbReference type="EMBL" id="JYDV01000051">
    <property type="protein sequence ID" value="KRZ38009.1"/>
    <property type="molecule type" value="Genomic_DNA"/>
</dbReference>
<keyword evidence="1" id="KW-0472">Membrane</keyword>
<proteinExistence type="predicted"/>
<reference evidence="2 3" key="1">
    <citation type="submission" date="2015-01" db="EMBL/GenBank/DDBJ databases">
        <title>Evolution of Trichinella species and genotypes.</title>
        <authorList>
            <person name="Korhonen P.K."/>
            <person name="Edoardo P."/>
            <person name="Giuseppe L.R."/>
            <person name="Gasser R.B."/>
        </authorList>
    </citation>
    <scope>NUCLEOTIDE SEQUENCE [LARGE SCALE GENOMIC DNA]</scope>
    <source>
        <strain evidence="2">ISS176</strain>
    </source>
</reference>
<evidence type="ECO:0000313" key="3">
    <source>
        <dbReference type="Proteomes" id="UP000054826"/>
    </source>
</evidence>
<dbReference type="Proteomes" id="UP000054826">
    <property type="component" value="Unassembled WGS sequence"/>
</dbReference>
<feature type="non-terminal residue" evidence="2">
    <location>
        <position position="1"/>
    </location>
</feature>
<evidence type="ECO:0000256" key="1">
    <source>
        <dbReference type="SAM" id="Phobius"/>
    </source>
</evidence>
<name>A0A0V1JSR7_TRIPS</name>
<sequence>LTISRANDDKLRLFVSVDKQATMAAFGESWLLGDLFFFSILHSSSSSVFFVFYLLIIVALGC</sequence>
<evidence type="ECO:0000313" key="2">
    <source>
        <dbReference type="EMBL" id="KRZ38009.1"/>
    </source>
</evidence>
<keyword evidence="1" id="KW-0812">Transmembrane</keyword>
<organism evidence="2 3">
    <name type="scientific">Trichinella pseudospiralis</name>
    <name type="common">Parasitic roundworm</name>
    <dbReference type="NCBI Taxonomy" id="6337"/>
    <lineage>
        <taxon>Eukaryota</taxon>
        <taxon>Metazoa</taxon>
        <taxon>Ecdysozoa</taxon>
        <taxon>Nematoda</taxon>
        <taxon>Enoplea</taxon>
        <taxon>Dorylaimia</taxon>
        <taxon>Trichinellida</taxon>
        <taxon>Trichinellidae</taxon>
        <taxon>Trichinella</taxon>
    </lineage>
</organism>
<gene>
    <name evidence="2" type="ORF">T4C_12361</name>
</gene>
<keyword evidence="1" id="KW-1133">Transmembrane helix</keyword>
<dbReference type="AlphaFoldDB" id="A0A0V1JSR7"/>
<feature type="transmembrane region" description="Helical" evidence="1">
    <location>
        <begin position="35"/>
        <end position="60"/>
    </location>
</feature>
<accession>A0A0V1JSR7</accession>